<dbReference type="Proteomes" id="UP000790377">
    <property type="component" value="Unassembled WGS sequence"/>
</dbReference>
<sequence length="903" mass="101258">MIDHLVGRPSPSWKRAQVFLVIFFWIWRLVYGSPKAPRFLWLRRLNKSLKRFTPWQIIVSTLTVVYASRNLDKILGLGSPEPLARLYSPSYYRATWIATGLDAGFATAMSIRPKWLKDICSILFSIYYIIYSSEADEKLRRFRAVPTVEMFRTTWEKTTNPYLRIISHGPPMSLRRKFLLPRPAGSSYDRPITVHIYFSPPQNSLRKCTDLILDFPGGGFVSMTPEHHDERLRIWALKTGKPVLAVEYGKAPEYPYPFAMDECFDVYRVLMESAGSSIGMSGKKLNVIISGDSAGATLVVGVMIKILQYNSKQMNGSQHLPHPLALVLNYAALDFNFTSWMSPENLRVLRSEQSSGNLPGLRELASQKDHLQHVSPLSMVGDRHRKGSKRRLKRRTSWRDALRDLAGDVDESQPVLPPMRQHHSSTSVKRALSLKSVGLARERARTQPSSHDDSGFWADSESDDEYQSSKHVKEEDLPLEDRVRFVYNDTPGTHSSLRVTPSSLEKQQEKLCAAVAEADIKAISATNGEPKEKGKQRVPIGTRLTMTSRTGYFQDRIISPSMMRAMAILYIGPHRNPDFSTDYFISPILTPSHLLAQFPPLLMQCGEKDPFVDDTVIFAGRVREAKRARKVELDLALAGKSARFGESLKMSAATPDVSTSGHTSANLASMVAERDRLAAETEDDWVQMVIFSDWSHGYLQMTSLMSEASAVVEDLADWIEDAFVHFTRKNEKPDARGVDVPADPAGVRRKSDGRRNSQQSWTQSPKHTDGELPIARSGNMSSPFTSETETDDSVITFVPRKRPSITRESNGSGTPMSSPLLKAIRRGSDEKEDISDLGARNGSANGSAGKRFSSPSRHEDDDHVDSTGHSTPRSNGKTGQRITETELMRRRRLLDSHIFDAGT</sequence>
<comment type="caution">
    <text evidence="1">The sequence shown here is derived from an EMBL/GenBank/DDBJ whole genome shotgun (WGS) entry which is preliminary data.</text>
</comment>
<proteinExistence type="predicted"/>
<protein>
    <submittedName>
        <fullName evidence="1">Alpha/Beta hydrolase protein</fullName>
    </submittedName>
</protein>
<organism evidence="1 2">
    <name type="scientific">Hygrophoropsis aurantiaca</name>
    <dbReference type="NCBI Taxonomy" id="72124"/>
    <lineage>
        <taxon>Eukaryota</taxon>
        <taxon>Fungi</taxon>
        <taxon>Dikarya</taxon>
        <taxon>Basidiomycota</taxon>
        <taxon>Agaricomycotina</taxon>
        <taxon>Agaricomycetes</taxon>
        <taxon>Agaricomycetidae</taxon>
        <taxon>Boletales</taxon>
        <taxon>Coniophorineae</taxon>
        <taxon>Hygrophoropsidaceae</taxon>
        <taxon>Hygrophoropsis</taxon>
    </lineage>
</organism>
<keyword evidence="2" id="KW-1185">Reference proteome</keyword>
<accession>A0ACB8AGE4</accession>
<keyword evidence="1" id="KW-0378">Hydrolase</keyword>
<dbReference type="EMBL" id="MU267662">
    <property type="protein sequence ID" value="KAH7912001.1"/>
    <property type="molecule type" value="Genomic_DNA"/>
</dbReference>
<gene>
    <name evidence="1" type="ORF">BJ138DRAFT_1084537</name>
</gene>
<reference evidence="1" key="1">
    <citation type="journal article" date="2021" name="New Phytol.">
        <title>Evolutionary innovations through gain and loss of genes in the ectomycorrhizal Boletales.</title>
        <authorList>
            <person name="Wu G."/>
            <person name="Miyauchi S."/>
            <person name="Morin E."/>
            <person name="Kuo A."/>
            <person name="Drula E."/>
            <person name="Varga T."/>
            <person name="Kohler A."/>
            <person name="Feng B."/>
            <person name="Cao Y."/>
            <person name="Lipzen A."/>
            <person name="Daum C."/>
            <person name="Hundley H."/>
            <person name="Pangilinan J."/>
            <person name="Johnson J."/>
            <person name="Barry K."/>
            <person name="LaButti K."/>
            <person name="Ng V."/>
            <person name="Ahrendt S."/>
            <person name="Min B."/>
            <person name="Choi I.G."/>
            <person name="Park H."/>
            <person name="Plett J.M."/>
            <person name="Magnuson J."/>
            <person name="Spatafora J.W."/>
            <person name="Nagy L.G."/>
            <person name="Henrissat B."/>
            <person name="Grigoriev I.V."/>
            <person name="Yang Z.L."/>
            <person name="Xu J."/>
            <person name="Martin F.M."/>
        </authorList>
    </citation>
    <scope>NUCLEOTIDE SEQUENCE</scope>
    <source>
        <strain evidence="1">ATCC 28755</strain>
    </source>
</reference>
<evidence type="ECO:0000313" key="2">
    <source>
        <dbReference type="Proteomes" id="UP000790377"/>
    </source>
</evidence>
<evidence type="ECO:0000313" key="1">
    <source>
        <dbReference type="EMBL" id="KAH7912001.1"/>
    </source>
</evidence>
<name>A0ACB8AGE4_9AGAM</name>